<feature type="signal peptide" evidence="1">
    <location>
        <begin position="1"/>
        <end position="25"/>
    </location>
</feature>
<evidence type="ECO:0000313" key="3">
    <source>
        <dbReference type="Proteomes" id="UP000318995"/>
    </source>
</evidence>
<evidence type="ECO:0000256" key="1">
    <source>
        <dbReference type="SAM" id="SignalP"/>
    </source>
</evidence>
<evidence type="ECO:0000313" key="2">
    <source>
        <dbReference type="EMBL" id="TWT48769.1"/>
    </source>
</evidence>
<dbReference type="Gene3D" id="1.10.1330.10">
    <property type="entry name" value="Dockerin domain"/>
    <property type="match status" value="1"/>
</dbReference>
<dbReference type="RefSeq" id="WP_146571078.1">
    <property type="nucleotide sequence ID" value="NZ_SJPH01000001.1"/>
</dbReference>
<dbReference type="OrthoDB" id="284971at2"/>
<dbReference type="InterPro" id="IPR013424">
    <property type="entry name" value="Ice-binding_C"/>
</dbReference>
<reference evidence="2 3" key="1">
    <citation type="submission" date="2019-02" db="EMBL/GenBank/DDBJ databases">
        <title>Deep-cultivation of Planctomycetes and their phenomic and genomic characterization uncovers novel biology.</title>
        <authorList>
            <person name="Wiegand S."/>
            <person name="Jogler M."/>
            <person name="Boedeker C."/>
            <person name="Pinto D."/>
            <person name="Vollmers J."/>
            <person name="Rivas-Marin E."/>
            <person name="Kohn T."/>
            <person name="Peeters S.H."/>
            <person name="Heuer A."/>
            <person name="Rast P."/>
            <person name="Oberbeckmann S."/>
            <person name="Bunk B."/>
            <person name="Jeske O."/>
            <person name="Meyerdierks A."/>
            <person name="Storesund J.E."/>
            <person name="Kallscheuer N."/>
            <person name="Luecker S."/>
            <person name="Lage O.M."/>
            <person name="Pohl T."/>
            <person name="Merkel B.J."/>
            <person name="Hornburger P."/>
            <person name="Mueller R.-W."/>
            <person name="Bruemmer F."/>
            <person name="Labrenz M."/>
            <person name="Spormann A.M."/>
            <person name="Op Den Camp H."/>
            <person name="Overmann J."/>
            <person name="Amann R."/>
            <person name="Jetten M.S.M."/>
            <person name="Mascher T."/>
            <person name="Medema M.H."/>
            <person name="Devos D.P."/>
            <person name="Kaster A.-K."/>
            <person name="Ovreas L."/>
            <person name="Rohde M."/>
            <person name="Galperin M.Y."/>
            <person name="Jogler C."/>
        </authorList>
    </citation>
    <scope>NUCLEOTIDE SEQUENCE [LARGE SCALE GENOMIC DNA]</scope>
    <source>
        <strain evidence="2 3">Pla111</strain>
    </source>
</reference>
<comment type="caution">
    <text evidence="2">The sequence shown here is derived from an EMBL/GenBank/DDBJ whole genome shotgun (WGS) entry which is preliminary data.</text>
</comment>
<dbReference type="NCBIfam" id="TIGR02595">
    <property type="entry name" value="PEP_CTERM"/>
    <property type="match status" value="1"/>
</dbReference>
<dbReference type="Proteomes" id="UP000318995">
    <property type="component" value="Unassembled WGS sequence"/>
</dbReference>
<evidence type="ECO:0008006" key="4">
    <source>
        <dbReference type="Google" id="ProtNLM"/>
    </source>
</evidence>
<dbReference type="EMBL" id="SJPH01000001">
    <property type="protein sequence ID" value="TWT48769.1"/>
    <property type="molecule type" value="Genomic_DNA"/>
</dbReference>
<dbReference type="GO" id="GO:0000272">
    <property type="term" value="P:polysaccharide catabolic process"/>
    <property type="evidence" value="ECO:0007669"/>
    <property type="project" value="InterPro"/>
</dbReference>
<protein>
    <recommendedName>
        <fullName evidence="4">PEP-CTERM protein-sorting domain-containing protein</fullName>
    </recommendedName>
</protein>
<dbReference type="InterPro" id="IPR036439">
    <property type="entry name" value="Dockerin_dom_sf"/>
</dbReference>
<keyword evidence="3" id="KW-1185">Reference proteome</keyword>
<sequence precursor="true">MQTTWRSTVIATLGMLILSVATSSAALIAIVDDDSGEFYFKNTGPGSFVLDAYAINSPFLSLTPGPWVSITGNYDSAGDQSVSSSPWFVLSATSQELAEAGSVSSGLLTAGEVVSLGDIYNPLGTPALTVRAFQGIVETPVAVSFRSLLGDYDDDLDVDVDDYFVFTATFGSTIDLRADGNNDGIVSAADYTIWRDRFEPMLGSAQARLALALGIPEPATAALLLVAMATGKLRCCRCR</sequence>
<keyword evidence="1" id="KW-0732">Signal</keyword>
<name>A0A5C5WFA3_9BACT</name>
<feature type="chain" id="PRO_5023100848" description="PEP-CTERM protein-sorting domain-containing protein" evidence="1">
    <location>
        <begin position="26"/>
        <end position="239"/>
    </location>
</feature>
<accession>A0A5C5WFA3</accession>
<dbReference type="AlphaFoldDB" id="A0A5C5WFA3"/>
<gene>
    <name evidence="2" type="ORF">Pla111_05440</name>
</gene>
<organism evidence="2 3">
    <name type="scientific">Botrimarina hoheduenensis</name>
    <dbReference type="NCBI Taxonomy" id="2528000"/>
    <lineage>
        <taxon>Bacteria</taxon>
        <taxon>Pseudomonadati</taxon>
        <taxon>Planctomycetota</taxon>
        <taxon>Planctomycetia</taxon>
        <taxon>Pirellulales</taxon>
        <taxon>Lacipirellulaceae</taxon>
        <taxon>Botrimarina</taxon>
    </lineage>
</organism>
<proteinExistence type="predicted"/>